<keyword evidence="4 6" id="KW-1133">Transmembrane helix</keyword>
<feature type="transmembrane region" description="Helical" evidence="6">
    <location>
        <begin position="103"/>
        <end position="123"/>
    </location>
</feature>
<dbReference type="PANTHER" id="PTHR43823">
    <property type="entry name" value="SPORULATION PROTEIN YKVU"/>
    <property type="match status" value="1"/>
</dbReference>
<gene>
    <name evidence="7" type="ORF">NK125_05465</name>
</gene>
<reference evidence="7 8" key="1">
    <citation type="journal article" date="2022" name="Genome Biol. Evol.">
        <title>Host diet, physiology and behaviors set the stage for Lachnospiraceae cladogenesis.</title>
        <authorList>
            <person name="Vera-Ponce De Leon A."/>
            <person name="Schneider M."/>
            <person name="Jahnes B.C."/>
            <person name="Sadowski V."/>
            <person name="Camuy-Velez L.A."/>
            <person name="Duan J."/>
            <person name="Sabree Z.L."/>
        </authorList>
    </citation>
    <scope>NUCLEOTIDE SEQUENCE [LARGE SCALE GENOMIC DNA]</scope>
    <source>
        <strain evidence="7 8">PAL113</strain>
    </source>
</reference>
<keyword evidence="8" id="KW-1185">Reference proteome</keyword>
<dbReference type="Pfam" id="PF01554">
    <property type="entry name" value="MatE"/>
    <property type="match status" value="2"/>
</dbReference>
<name>A0ABT1E7Q7_9FIRM</name>
<feature type="transmembrane region" description="Helical" evidence="6">
    <location>
        <begin position="34"/>
        <end position="59"/>
    </location>
</feature>
<keyword evidence="2" id="KW-1003">Cell membrane</keyword>
<dbReference type="EMBL" id="JAMZFW010000005">
    <property type="protein sequence ID" value="MCP1101863.1"/>
    <property type="molecule type" value="Genomic_DNA"/>
</dbReference>
<proteinExistence type="predicted"/>
<feature type="transmembrane region" description="Helical" evidence="6">
    <location>
        <begin position="173"/>
        <end position="195"/>
    </location>
</feature>
<sequence>MFQLSWPAVVAMVLYGFNTVLDGIFVGRFVGETALAGVSLAYPITQLSTAFGSLIAMMGGSGESLTLGVNYFRITIFGSIFWIYGLAGNMIIRAEGRMKTAAWMMGAGLLVNAVSNYIFIVILHMGVEGAAWGTNVGMLAYSVLGWVYFARGKSSFDCKVASLKYTKETATDILRLGMSSLMMSIMSLVQAVVVFNALAKYGTTSDVAFYGIVYRIFQFMLTPIFGLMRALQPAIGINYGAKRYDRVISAYKIFGVAAMLLTIPFWLFSLISPGTVLGLMLPGQAFTITQFGFLRIQMAILPVMSFIFMAMTLFPAIDKGMPAMVIGMARQFVFYVPVMLILPRFVGVAGIYIGSFAIDSVIVLWTLWMVKRKFNLLRGRRMEMKVCPTGEA</sequence>
<feature type="transmembrane region" description="Helical" evidence="6">
    <location>
        <begin position="207"/>
        <end position="228"/>
    </location>
</feature>
<feature type="transmembrane region" description="Helical" evidence="6">
    <location>
        <begin position="71"/>
        <end position="91"/>
    </location>
</feature>
<dbReference type="InterPro" id="IPR002528">
    <property type="entry name" value="MATE_fam"/>
</dbReference>
<feature type="transmembrane region" description="Helical" evidence="6">
    <location>
        <begin position="321"/>
        <end position="342"/>
    </location>
</feature>
<dbReference type="Proteomes" id="UP001523566">
    <property type="component" value="Unassembled WGS sequence"/>
</dbReference>
<feature type="transmembrane region" description="Helical" evidence="6">
    <location>
        <begin position="348"/>
        <end position="370"/>
    </location>
</feature>
<dbReference type="InterPro" id="IPR051327">
    <property type="entry name" value="MATE_MepA_subfamily"/>
</dbReference>
<accession>A0ABT1E7Q7</accession>
<protein>
    <submittedName>
        <fullName evidence="7">MATE family efflux transporter</fullName>
    </submittedName>
</protein>
<evidence type="ECO:0000313" key="8">
    <source>
        <dbReference type="Proteomes" id="UP001523566"/>
    </source>
</evidence>
<evidence type="ECO:0000313" key="7">
    <source>
        <dbReference type="EMBL" id="MCP1101863.1"/>
    </source>
</evidence>
<keyword evidence="5 6" id="KW-0472">Membrane</keyword>
<evidence type="ECO:0000256" key="4">
    <source>
        <dbReference type="ARBA" id="ARBA00022989"/>
    </source>
</evidence>
<dbReference type="RefSeq" id="WP_262065648.1">
    <property type="nucleotide sequence ID" value="NZ_JAMXOD010000005.1"/>
</dbReference>
<evidence type="ECO:0000256" key="2">
    <source>
        <dbReference type="ARBA" id="ARBA00022475"/>
    </source>
</evidence>
<keyword evidence="3 6" id="KW-0812">Transmembrane</keyword>
<feature type="transmembrane region" description="Helical" evidence="6">
    <location>
        <begin position="6"/>
        <end position="27"/>
    </location>
</feature>
<evidence type="ECO:0000256" key="6">
    <source>
        <dbReference type="SAM" id="Phobius"/>
    </source>
</evidence>
<feature type="transmembrane region" description="Helical" evidence="6">
    <location>
        <begin position="129"/>
        <end position="149"/>
    </location>
</feature>
<evidence type="ECO:0000256" key="3">
    <source>
        <dbReference type="ARBA" id="ARBA00022692"/>
    </source>
</evidence>
<feature type="transmembrane region" description="Helical" evidence="6">
    <location>
        <begin position="291"/>
        <end position="314"/>
    </location>
</feature>
<comment type="subcellular location">
    <subcellularLocation>
        <location evidence="1">Cell membrane</location>
        <topology evidence="1">Multi-pass membrane protein</topology>
    </subcellularLocation>
</comment>
<organism evidence="7 8">
    <name type="scientific">Aequitasia blattaphilus</name>
    <dbReference type="NCBI Taxonomy" id="2949332"/>
    <lineage>
        <taxon>Bacteria</taxon>
        <taxon>Bacillati</taxon>
        <taxon>Bacillota</taxon>
        <taxon>Clostridia</taxon>
        <taxon>Lachnospirales</taxon>
        <taxon>Lachnospiraceae</taxon>
        <taxon>Aequitasia</taxon>
    </lineage>
</organism>
<feature type="transmembrane region" description="Helical" evidence="6">
    <location>
        <begin position="249"/>
        <end position="271"/>
    </location>
</feature>
<evidence type="ECO:0000256" key="1">
    <source>
        <dbReference type="ARBA" id="ARBA00004651"/>
    </source>
</evidence>
<comment type="caution">
    <text evidence="7">The sequence shown here is derived from an EMBL/GenBank/DDBJ whole genome shotgun (WGS) entry which is preliminary data.</text>
</comment>
<dbReference type="PANTHER" id="PTHR43823:SF3">
    <property type="entry name" value="MULTIDRUG EXPORT PROTEIN MEPA"/>
    <property type="match status" value="1"/>
</dbReference>
<evidence type="ECO:0000256" key="5">
    <source>
        <dbReference type="ARBA" id="ARBA00023136"/>
    </source>
</evidence>